<organism evidence="7 8">
    <name type="scientific">Nesterenkonia aerolata</name>
    <dbReference type="NCBI Taxonomy" id="3074079"/>
    <lineage>
        <taxon>Bacteria</taxon>
        <taxon>Bacillati</taxon>
        <taxon>Actinomycetota</taxon>
        <taxon>Actinomycetes</taxon>
        <taxon>Micrococcales</taxon>
        <taxon>Micrococcaceae</taxon>
        <taxon>Nesterenkonia</taxon>
    </lineage>
</organism>
<feature type="transmembrane region" description="Helical" evidence="6">
    <location>
        <begin position="176"/>
        <end position="201"/>
    </location>
</feature>
<dbReference type="PANTHER" id="PTHR30086:SF17">
    <property type="entry name" value="LYSE FAMILY TRANSLOCATOR"/>
    <property type="match status" value="1"/>
</dbReference>
<evidence type="ECO:0000313" key="7">
    <source>
        <dbReference type="EMBL" id="MDR8018269.1"/>
    </source>
</evidence>
<protein>
    <submittedName>
        <fullName evidence="7">LysE family translocator</fullName>
    </submittedName>
</protein>
<keyword evidence="5 6" id="KW-0472">Membrane</keyword>
<dbReference type="InterPro" id="IPR001123">
    <property type="entry name" value="LeuE-type"/>
</dbReference>
<comment type="subcellular location">
    <subcellularLocation>
        <location evidence="1">Cell membrane</location>
        <topology evidence="1">Multi-pass membrane protein</topology>
    </subcellularLocation>
</comment>
<dbReference type="RefSeq" id="WP_310547248.1">
    <property type="nucleotide sequence ID" value="NZ_JAVKGR010000001.1"/>
</dbReference>
<evidence type="ECO:0000256" key="5">
    <source>
        <dbReference type="ARBA" id="ARBA00023136"/>
    </source>
</evidence>
<evidence type="ECO:0000256" key="4">
    <source>
        <dbReference type="ARBA" id="ARBA00022989"/>
    </source>
</evidence>
<feature type="transmembrane region" description="Helical" evidence="6">
    <location>
        <begin position="70"/>
        <end position="89"/>
    </location>
</feature>
<evidence type="ECO:0000256" key="2">
    <source>
        <dbReference type="ARBA" id="ARBA00022475"/>
    </source>
</evidence>
<comment type="caution">
    <text evidence="7">The sequence shown here is derived from an EMBL/GenBank/DDBJ whole genome shotgun (WGS) entry which is preliminary data.</text>
</comment>
<sequence length="205" mass="21732">MEQFLAVAAAHFLALLIPGVDFFLIARTAMTSGWRNATGACLGIATANGIFITAAFCGISLISHPLLLDAIQLAGGGFLIFVGLAFLRSRARIDLGHVPGTRRRTWWRNFSLGIASGLLNPKNALFYISLAAAVGTAAPVTLALYGAWMFSIVLVWDVFVAVVLGSRRALTRMGRLLPWLTGIAGAFLVLFGGGMIGSLVMDHLG</sequence>
<evidence type="ECO:0000256" key="6">
    <source>
        <dbReference type="SAM" id="Phobius"/>
    </source>
</evidence>
<dbReference type="PANTHER" id="PTHR30086">
    <property type="entry name" value="ARGININE EXPORTER PROTEIN ARGO"/>
    <property type="match status" value="1"/>
</dbReference>
<name>A0ABU2DP92_9MICC</name>
<keyword evidence="4 6" id="KW-1133">Transmembrane helix</keyword>
<feature type="transmembrane region" description="Helical" evidence="6">
    <location>
        <begin position="110"/>
        <end position="130"/>
    </location>
</feature>
<dbReference type="EMBL" id="JAVKGR010000001">
    <property type="protein sequence ID" value="MDR8018269.1"/>
    <property type="molecule type" value="Genomic_DNA"/>
</dbReference>
<feature type="transmembrane region" description="Helical" evidence="6">
    <location>
        <begin position="6"/>
        <end position="25"/>
    </location>
</feature>
<proteinExistence type="predicted"/>
<feature type="transmembrane region" description="Helical" evidence="6">
    <location>
        <begin position="37"/>
        <end position="64"/>
    </location>
</feature>
<reference evidence="7 8" key="1">
    <citation type="submission" date="2023-09" db="EMBL/GenBank/DDBJ databases">
        <title>Description of three actinobacteria isolated from air of manufacturing shop in a pharmaceutical factory.</title>
        <authorList>
            <person name="Zhang D.-F."/>
        </authorList>
    </citation>
    <scope>NUCLEOTIDE SEQUENCE [LARGE SCALE GENOMIC DNA]</scope>
    <source>
        <strain evidence="7 8">LY-0111</strain>
    </source>
</reference>
<keyword evidence="2" id="KW-1003">Cell membrane</keyword>
<dbReference type="Pfam" id="PF01810">
    <property type="entry name" value="LysE"/>
    <property type="match status" value="1"/>
</dbReference>
<evidence type="ECO:0000313" key="8">
    <source>
        <dbReference type="Proteomes" id="UP001251870"/>
    </source>
</evidence>
<evidence type="ECO:0000256" key="1">
    <source>
        <dbReference type="ARBA" id="ARBA00004651"/>
    </source>
</evidence>
<keyword evidence="3 6" id="KW-0812">Transmembrane</keyword>
<gene>
    <name evidence="7" type="ORF">RIL96_01630</name>
</gene>
<keyword evidence="8" id="KW-1185">Reference proteome</keyword>
<accession>A0ABU2DP92</accession>
<evidence type="ECO:0000256" key="3">
    <source>
        <dbReference type="ARBA" id="ARBA00022692"/>
    </source>
</evidence>
<dbReference type="Proteomes" id="UP001251870">
    <property type="component" value="Unassembled WGS sequence"/>
</dbReference>
<feature type="transmembrane region" description="Helical" evidence="6">
    <location>
        <begin position="142"/>
        <end position="164"/>
    </location>
</feature>